<feature type="domain" description="Poly(A) RNA polymerase mitochondrial-like central palm" evidence="2">
    <location>
        <begin position="311"/>
        <end position="416"/>
    </location>
</feature>
<dbReference type="GO" id="GO:0043634">
    <property type="term" value="P:polyadenylation-dependent ncRNA catabolic process"/>
    <property type="evidence" value="ECO:0007669"/>
    <property type="project" value="TreeGrafter"/>
</dbReference>
<dbReference type="GO" id="GO:1990817">
    <property type="term" value="F:poly(A) RNA polymerase activity"/>
    <property type="evidence" value="ECO:0007669"/>
    <property type="project" value="InterPro"/>
</dbReference>
<dbReference type="InterPro" id="IPR045862">
    <property type="entry name" value="Trf4-like"/>
</dbReference>
<comment type="caution">
    <text evidence="3">The sequence shown here is derived from an EMBL/GenBank/DDBJ whole genome shotgun (WGS) entry which is preliminary data.</text>
</comment>
<dbReference type="InterPro" id="IPR054708">
    <property type="entry name" value="MTPAP-like_central"/>
</dbReference>
<feature type="region of interest" description="Disordered" evidence="1">
    <location>
        <begin position="255"/>
        <end position="283"/>
    </location>
</feature>
<feature type="region of interest" description="Disordered" evidence="1">
    <location>
        <begin position="84"/>
        <end position="210"/>
    </location>
</feature>
<name>A0AAE0KTR3_9CHLO</name>
<dbReference type="Proteomes" id="UP001190700">
    <property type="component" value="Unassembled WGS sequence"/>
</dbReference>
<dbReference type="GO" id="GO:0031499">
    <property type="term" value="C:TRAMP complex"/>
    <property type="evidence" value="ECO:0007669"/>
    <property type="project" value="TreeGrafter"/>
</dbReference>
<dbReference type="GO" id="GO:0005730">
    <property type="term" value="C:nucleolus"/>
    <property type="evidence" value="ECO:0007669"/>
    <property type="project" value="TreeGrafter"/>
</dbReference>
<dbReference type="Pfam" id="PF22600">
    <property type="entry name" value="MTPAP-like_central"/>
    <property type="match status" value="1"/>
</dbReference>
<dbReference type="SUPFAM" id="SSF81301">
    <property type="entry name" value="Nucleotidyltransferase"/>
    <property type="match status" value="1"/>
</dbReference>
<evidence type="ECO:0000256" key="1">
    <source>
        <dbReference type="SAM" id="MobiDB-lite"/>
    </source>
</evidence>
<reference evidence="3 4" key="1">
    <citation type="journal article" date="2015" name="Genome Biol. Evol.">
        <title>Comparative Genomics of a Bacterivorous Green Alga Reveals Evolutionary Causalities and Consequences of Phago-Mixotrophic Mode of Nutrition.</title>
        <authorList>
            <person name="Burns J.A."/>
            <person name="Paasch A."/>
            <person name="Narechania A."/>
            <person name="Kim E."/>
        </authorList>
    </citation>
    <scope>NUCLEOTIDE SEQUENCE [LARGE SCALE GENOMIC DNA]</scope>
    <source>
        <strain evidence="3 4">PLY_AMNH</strain>
    </source>
</reference>
<feature type="compositionally biased region" description="Pro residues" evidence="1">
    <location>
        <begin position="186"/>
        <end position="204"/>
    </location>
</feature>
<accession>A0AAE0KTR3</accession>
<evidence type="ECO:0000313" key="4">
    <source>
        <dbReference type="Proteomes" id="UP001190700"/>
    </source>
</evidence>
<feature type="non-terminal residue" evidence="3">
    <location>
        <position position="423"/>
    </location>
</feature>
<dbReference type="PANTHER" id="PTHR23092">
    <property type="entry name" value="POLY(A) RNA POLYMERASE"/>
    <property type="match status" value="1"/>
</dbReference>
<dbReference type="EMBL" id="LGRX02017728">
    <property type="protein sequence ID" value="KAK3260416.1"/>
    <property type="molecule type" value="Genomic_DNA"/>
</dbReference>
<dbReference type="AlphaFoldDB" id="A0AAE0KTR3"/>
<dbReference type="GO" id="GO:0031123">
    <property type="term" value="P:RNA 3'-end processing"/>
    <property type="evidence" value="ECO:0007669"/>
    <property type="project" value="TreeGrafter"/>
</dbReference>
<proteinExistence type="predicted"/>
<evidence type="ECO:0000313" key="3">
    <source>
        <dbReference type="EMBL" id="KAK3260416.1"/>
    </source>
</evidence>
<feature type="compositionally biased region" description="Polar residues" evidence="1">
    <location>
        <begin position="168"/>
        <end position="183"/>
    </location>
</feature>
<keyword evidence="4" id="KW-1185">Reference proteome</keyword>
<sequence>MSTTAVIFICPPAPDFPFRRFASVQLALSRNLDLKRQVARAIGHQEVTIELYNRGVLLDDAYASQWRPGDEVYVSFKSRTAVPASSPHPAFPTASPQSLPPRIPSSLPPPMRHHPQALHGSPSGGQHPRPPPMGYPMSMPRMNAPALTSPPNRPSPPGTFYAHGVPSSPRSPGNPLTQQRSNSLPGPLPGQMPPGRSPSSPSPPLCYRDNSAAGIPPPAWMHGEQLRFGAAVSPVMLFEPHAHLARQASAPLQSRAQGFDSVDAESGAQEGVQPPAGEHRRPLEDSEICDIPEVASNPDVFCDDGVDWGHLSREVETFVQAARPSQQEILSGDEVVRRIAVAARELWPGSEVHLFGSRATGLSLAGGDLDLVILGVVDDTHLGGGGFSKDQRKLIAQNLRKLRNRLLKKNTIFVDQAFVVPAR</sequence>
<protein>
    <recommendedName>
        <fullName evidence="2">Poly(A) RNA polymerase mitochondrial-like central palm domain-containing protein</fullName>
    </recommendedName>
</protein>
<dbReference type="InterPro" id="IPR043519">
    <property type="entry name" value="NT_sf"/>
</dbReference>
<dbReference type="PANTHER" id="PTHR23092:SF15">
    <property type="entry name" value="INACTIVE NON-CANONICAL POLY(A) RNA POLYMERASE PROTEIN TRF4-2-RELATED"/>
    <property type="match status" value="1"/>
</dbReference>
<dbReference type="Gene3D" id="3.30.460.10">
    <property type="entry name" value="Beta Polymerase, domain 2"/>
    <property type="match status" value="1"/>
</dbReference>
<dbReference type="CDD" id="cd05402">
    <property type="entry name" value="NT_PAP_TUTase"/>
    <property type="match status" value="1"/>
</dbReference>
<organism evidence="3 4">
    <name type="scientific">Cymbomonas tetramitiformis</name>
    <dbReference type="NCBI Taxonomy" id="36881"/>
    <lineage>
        <taxon>Eukaryota</taxon>
        <taxon>Viridiplantae</taxon>
        <taxon>Chlorophyta</taxon>
        <taxon>Pyramimonadophyceae</taxon>
        <taxon>Pyramimonadales</taxon>
        <taxon>Pyramimonadaceae</taxon>
        <taxon>Cymbomonas</taxon>
    </lineage>
</organism>
<evidence type="ECO:0000259" key="2">
    <source>
        <dbReference type="Pfam" id="PF22600"/>
    </source>
</evidence>
<dbReference type="GO" id="GO:0003729">
    <property type="term" value="F:mRNA binding"/>
    <property type="evidence" value="ECO:0007669"/>
    <property type="project" value="TreeGrafter"/>
</dbReference>
<gene>
    <name evidence="3" type="ORF">CYMTET_30622</name>
</gene>
<feature type="compositionally biased region" description="Pro residues" evidence="1">
    <location>
        <begin position="98"/>
        <end position="110"/>
    </location>
</feature>